<name>A0A1I9YQZ1_9BURK</name>
<dbReference type="OrthoDB" id="6073217at2"/>
<keyword evidence="3" id="KW-1185">Reference proteome</keyword>
<dbReference type="PANTHER" id="PTHR47495">
    <property type="entry name" value="ALDEHYDE DEHYDROGENASE"/>
    <property type="match status" value="1"/>
</dbReference>
<gene>
    <name evidence="2" type="ORF">BJG93_25165</name>
</gene>
<accession>A0A1I9YQZ1</accession>
<dbReference type="InterPro" id="IPR000674">
    <property type="entry name" value="Ald_Oxase/Xan_DH_a/b"/>
</dbReference>
<reference evidence="2" key="1">
    <citation type="submission" date="2016-09" db="EMBL/GenBank/DDBJ databases">
        <title>The Complete Genome of Burkholderia sprentiae wsm5005.</title>
        <authorList>
            <person name="De Meyer S."/>
            <person name="Wang P."/>
            <person name="Terpolilli J."/>
        </authorList>
    </citation>
    <scope>NUCLEOTIDE SEQUENCE [LARGE SCALE GENOMIC DNA]</scope>
    <source>
        <strain evidence="2">WSM5005</strain>
    </source>
</reference>
<dbReference type="EMBL" id="CP017562">
    <property type="protein sequence ID" value="APA88613.1"/>
    <property type="molecule type" value="Genomic_DNA"/>
</dbReference>
<dbReference type="Proteomes" id="UP000179860">
    <property type="component" value="Chromosome 2"/>
</dbReference>
<dbReference type="InterPro" id="IPR008274">
    <property type="entry name" value="AldOxase/xan_DH_MoCoBD1"/>
</dbReference>
<dbReference type="RefSeq" id="WP_051374306.1">
    <property type="nucleotide sequence ID" value="NZ_CP017562.2"/>
</dbReference>
<dbReference type="InterPro" id="IPR006311">
    <property type="entry name" value="TAT_signal"/>
</dbReference>
<evidence type="ECO:0000313" key="3">
    <source>
        <dbReference type="Proteomes" id="UP000179860"/>
    </source>
</evidence>
<dbReference type="GO" id="GO:0016491">
    <property type="term" value="F:oxidoreductase activity"/>
    <property type="evidence" value="ECO:0007669"/>
    <property type="project" value="InterPro"/>
</dbReference>
<dbReference type="PIRSF" id="PIRSF036389">
    <property type="entry name" value="IOR_B"/>
    <property type="match status" value="1"/>
</dbReference>
<dbReference type="Pfam" id="PF02738">
    <property type="entry name" value="MoCoBD_1"/>
    <property type="match status" value="1"/>
</dbReference>
<dbReference type="SMART" id="SM01008">
    <property type="entry name" value="Ald_Xan_dh_C"/>
    <property type="match status" value="1"/>
</dbReference>
<dbReference type="Pfam" id="PF20256">
    <property type="entry name" value="MoCoBD_2"/>
    <property type="match status" value="2"/>
</dbReference>
<proteinExistence type="predicted"/>
<dbReference type="InterPro" id="IPR052516">
    <property type="entry name" value="N-heterocyclic_Hydroxylase"/>
</dbReference>
<dbReference type="STRING" id="754502.BJG93_25165"/>
<dbReference type="InterPro" id="IPR046867">
    <property type="entry name" value="AldOxase/xan_DH_MoCoBD2"/>
</dbReference>
<dbReference type="SUPFAM" id="SSF56003">
    <property type="entry name" value="Molybdenum cofactor-binding domain"/>
    <property type="match status" value="2"/>
</dbReference>
<evidence type="ECO:0000259" key="1">
    <source>
        <dbReference type="SMART" id="SM01008"/>
    </source>
</evidence>
<feature type="domain" description="Aldehyde oxidase/xanthine dehydrogenase a/b hammerhead" evidence="1">
    <location>
        <begin position="214"/>
        <end position="292"/>
    </location>
</feature>
<protein>
    <submittedName>
        <fullName evidence="2">Molybdopterin-dependent oxidoreductase</fullName>
    </submittedName>
</protein>
<dbReference type="InterPro" id="IPR012368">
    <property type="entry name" value="OxRdtase_Mopterin-bd_su_IorB"/>
</dbReference>
<evidence type="ECO:0000313" key="2">
    <source>
        <dbReference type="EMBL" id="APA88613.1"/>
    </source>
</evidence>
<dbReference type="PROSITE" id="PS51318">
    <property type="entry name" value="TAT"/>
    <property type="match status" value="1"/>
</dbReference>
<dbReference type="Gene3D" id="3.30.365.10">
    <property type="entry name" value="Aldehyde oxidase/xanthine dehydrogenase, molybdopterin binding domain"/>
    <property type="match status" value="4"/>
</dbReference>
<dbReference type="AlphaFoldDB" id="A0A1I9YQZ1"/>
<organism evidence="2 3">
    <name type="scientific">Paraburkholderia sprentiae WSM5005</name>
    <dbReference type="NCBI Taxonomy" id="754502"/>
    <lineage>
        <taxon>Bacteria</taxon>
        <taxon>Pseudomonadati</taxon>
        <taxon>Pseudomonadota</taxon>
        <taxon>Betaproteobacteria</taxon>
        <taxon>Burkholderiales</taxon>
        <taxon>Burkholderiaceae</taxon>
        <taxon>Paraburkholderia</taxon>
    </lineage>
</organism>
<reference evidence="2" key="2">
    <citation type="submission" date="2021-06" db="EMBL/GenBank/DDBJ databases">
        <authorList>
            <person name="Rogers T.H."/>
            <person name="Ramsay J.P."/>
            <person name="Wang P."/>
            <person name="Terpolilli J."/>
        </authorList>
    </citation>
    <scope>NUCLEOTIDE SEQUENCE</scope>
    <source>
        <strain evidence="2">WSM5005</strain>
    </source>
</reference>
<dbReference type="PANTHER" id="PTHR47495:SF1">
    <property type="entry name" value="BLL3820 PROTEIN"/>
    <property type="match status" value="1"/>
</dbReference>
<dbReference type="Gene3D" id="3.90.1170.50">
    <property type="entry name" value="Aldehyde oxidase/xanthine dehydrogenase, a/b hammerhead"/>
    <property type="match status" value="1"/>
</dbReference>
<dbReference type="InterPro" id="IPR037165">
    <property type="entry name" value="AldOxase/xan_DH_Mopterin-bd_sf"/>
</dbReference>
<dbReference type="KEGG" id="pspw:BJG93_25165"/>
<sequence>MRISDPTSISRRHFFLQGAALVVGFSLSRLSFAEIAGEDAVPAALTKSVDPARVDAFLVLGADGTLTLYTGKVNLGTGNTTALAQMVVEELEFPLERVRVVQGDTAMTVDQGPTNGSMSVQGAGIQLRQAAATAGAAIRRAAARAFRIPEVEVRMENGLAFRGTDHLEGIAYHQLLATQPETLGLDPKAPLKSPRNYRVVGQPVKRDDVRSKVFAEFTYMHDVRIDGMVHARILHPDAYGAQLSAVDDQHAQKVPGFLRTVRVGNLLAAIATDEWSAICSARAIRATWSSWSGLPEETKLFDAVRALPIHEQGKLLERGEPDAEIKKAGKVVHATYCWPMQTHGSIGPSCAIGDYRDGKLTVWSSTQAPHMTRDQIAAMMKMGTSDIRLIYVEGAGCYGRNGHEDATAEAAILSKAVGQPVRVQWMRQDEHGWDPKGAPVVCDVAGVVDSHGRIQAWKYTTWVPYRVSGNADVPLLAAELVRSSTMVDEPNNAGGMEFNVIAPYDVPNMSVVVNRTSTTFLRPAWLRGPGRLQHTYANESFMDELAVAANEDPLKFRLRHFDDSRAQAVLRAVESRSGWQRRPLFPARSTSDIARGRGMACVRYEPNRAYVASVIEIELNQRTGVLKIGKVTIAHDCGLIVNPDGVRNQVEGEVVQTISRTLFEHVSFSRSAVTSVDWLTYRLLKFPELPSEIDVVLLDRPEQPPVGAGEPTCAVIPSAIASAIYDAIGVRPRSVPFTPSSLLELLQSQGPRSSPS</sequence>